<dbReference type="GO" id="GO:0006508">
    <property type="term" value="P:proteolysis"/>
    <property type="evidence" value="ECO:0007669"/>
    <property type="project" value="UniProtKB-KW"/>
</dbReference>
<dbReference type="SUPFAM" id="SSF49758">
    <property type="entry name" value="Calpain large subunit, middle domain (domain III)"/>
    <property type="match status" value="2"/>
</dbReference>
<evidence type="ECO:0000256" key="3">
    <source>
        <dbReference type="ARBA" id="ARBA00022801"/>
    </source>
</evidence>
<proteinExistence type="inferred from homology"/>
<comment type="caution">
    <text evidence="5">Lacks conserved residue(s) required for the propagation of feature annotation.</text>
</comment>
<evidence type="ECO:0000256" key="4">
    <source>
        <dbReference type="ARBA" id="ARBA00022807"/>
    </source>
</evidence>
<feature type="domain" description="Calpain catalytic" evidence="7">
    <location>
        <begin position="237"/>
        <end position="537"/>
    </location>
</feature>
<dbReference type="SUPFAM" id="SSF54001">
    <property type="entry name" value="Cysteine proteinases"/>
    <property type="match status" value="1"/>
</dbReference>
<dbReference type="PANTHER" id="PTHR10183:SF379">
    <property type="entry name" value="CALPAIN-5"/>
    <property type="match status" value="1"/>
</dbReference>
<dbReference type="PROSITE" id="PS50203">
    <property type="entry name" value="CALPAIN_CAT"/>
    <property type="match status" value="1"/>
</dbReference>
<comment type="similarity">
    <text evidence="1">Belongs to the peptidase C2 family.</text>
</comment>
<evidence type="ECO:0000259" key="7">
    <source>
        <dbReference type="PROSITE" id="PS50203"/>
    </source>
</evidence>
<dbReference type="Pfam" id="PF01067">
    <property type="entry name" value="Calpain_III"/>
    <property type="match status" value="1"/>
</dbReference>
<keyword evidence="4" id="KW-0788">Thiol protease</keyword>
<dbReference type="SMART" id="SM00720">
    <property type="entry name" value="calpain_III"/>
    <property type="match status" value="1"/>
</dbReference>
<keyword evidence="2" id="KW-0645">Protease</keyword>
<feature type="region of interest" description="Disordered" evidence="6">
    <location>
        <begin position="158"/>
        <end position="205"/>
    </location>
</feature>
<dbReference type="PRINTS" id="PR00704">
    <property type="entry name" value="CALPAIN"/>
</dbReference>
<dbReference type="Gene3D" id="2.60.120.380">
    <property type="match status" value="2"/>
</dbReference>
<dbReference type="InterPro" id="IPR022684">
    <property type="entry name" value="Calpain_cysteine_protease"/>
</dbReference>
<dbReference type="InterPro" id="IPR022683">
    <property type="entry name" value="Calpain_III"/>
</dbReference>
<reference evidence="8 9" key="1">
    <citation type="journal article" date="2024" name="Science">
        <title>Giant polyketide synthase enzymes in the biosynthesis of giant marine polyether toxins.</title>
        <authorList>
            <person name="Fallon T.R."/>
            <person name="Shende V.V."/>
            <person name="Wierzbicki I.H."/>
            <person name="Pendleton A.L."/>
            <person name="Watervoot N.F."/>
            <person name="Auber R.P."/>
            <person name="Gonzalez D.J."/>
            <person name="Wisecaver J.H."/>
            <person name="Moore B.S."/>
        </authorList>
    </citation>
    <scope>NUCLEOTIDE SEQUENCE [LARGE SCALE GENOMIC DNA]</scope>
    <source>
        <strain evidence="8 9">12B1</strain>
    </source>
</reference>
<dbReference type="EMBL" id="JBGBPQ010000003">
    <property type="protein sequence ID" value="KAL1527294.1"/>
    <property type="molecule type" value="Genomic_DNA"/>
</dbReference>
<gene>
    <name evidence="8" type="ORF">AB1Y20_015967</name>
</gene>
<evidence type="ECO:0000256" key="2">
    <source>
        <dbReference type="ARBA" id="ARBA00022670"/>
    </source>
</evidence>
<dbReference type="Pfam" id="PF00648">
    <property type="entry name" value="Peptidase_C2"/>
    <property type="match status" value="1"/>
</dbReference>
<evidence type="ECO:0000256" key="6">
    <source>
        <dbReference type="SAM" id="MobiDB-lite"/>
    </source>
</evidence>
<dbReference type="AlphaFoldDB" id="A0AB34JY85"/>
<keyword evidence="3" id="KW-0378">Hydrolase</keyword>
<comment type="caution">
    <text evidence="8">The sequence shown here is derived from an EMBL/GenBank/DDBJ whole genome shotgun (WGS) entry which is preliminary data.</text>
</comment>
<dbReference type="SMART" id="SM00230">
    <property type="entry name" value="CysPc"/>
    <property type="match status" value="1"/>
</dbReference>
<dbReference type="Gene3D" id="3.90.70.10">
    <property type="entry name" value="Cysteine proteinases"/>
    <property type="match status" value="1"/>
</dbReference>
<keyword evidence="9" id="KW-1185">Reference proteome</keyword>
<evidence type="ECO:0000313" key="8">
    <source>
        <dbReference type="EMBL" id="KAL1527294.1"/>
    </source>
</evidence>
<dbReference type="InterPro" id="IPR022682">
    <property type="entry name" value="Calpain_domain_III"/>
</dbReference>
<dbReference type="GO" id="GO:0004198">
    <property type="term" value="F:calcium-dependent cysteine-type endopeptidase activity"/>
    <property type="evidence" value="ECO:0007669"/>
    <property type="project" value="InterPro"/>
</dbReference>
<dbReference type="PANTHER" id="PTHR10183">
    <property type="entry name" value="CALPAIN"/>
    <property type="match status" value="1"/>
</dbReference>
<evidence type="ECO:0000313" key="9">
    <source>
        <dbReference type="Proteomes" id="UP001515480"/>
    </source>
</evidence>
<dbReference type="InterPro" id="IPR036213">
    <property type="entry name" value="Calpain_III_sf"/>
</dbReference>
<evidence type="ECO:0000256" key="1">
    <source>
        <dbReference type="ARBA" id="ARBA00007623"/>
    </source>
</evidence>
<dbReference type="Proteomes" id="UP001515480">
    <property type="component" value="Unassembled WGS sequence"/>
</dbReference>
<name>A0AB34JY85_PRYPA</name>
<protein>
    <recommendedName>
        <fullName evidence="7">Calpain catalytic domain-containing protein</fullName>
    </recommendedName>
</protein>
<organism evidence="8 9">
    <name type="scientific">Prymnesium parvum</name>
    <name type="common">Toxic golden alga</name>
    <dbReference type="NCBI Taxonomy" id="97485"/>
    <lineage>
        <taxon>Eukaryota</taxon>
        <taxon>Haptista</taxon>
        <taxon>Haptophyta</taxon>
        <taxon>Prymnesiophyceae</taxon>
        <taxon>Prymnesiales</taxon>
        <taxon>Prymnesiaceae</taxon>
        <taxon>Prymnesium</taxon>
    </lineage>
</organism>
<dbReference type="InterPro" id="IPR038765">
    <property type="entry name" value="Papain-like_cys_pep_sf"/>
</dbReference>
<dbReference type="InterPro" id="IPR001300">
    <property type="entry name" value="Peptidase_C2_calpain_cat"/>
</dbReference>
<evidence type="ECO:0000256" key="5">
    <source>
        <dbReference type="PROSITE-ProRule" id="PRU00239"/>
    </source>
</evidence>
<accession>A0AB34JY85</accession>
<sequence>MTASVEGAWTRDLSGGCPKNESTWHQNPQFQLFPSAEGATYVLELRQYNLPPSLLTIGMWVMKADDLQGRKRHIVSADTVGKTKFKADERRVLELQLPPREGGLPYIVICSTYEPGQLGRFTLKVTSPEDERVTLVPLQPPPAPEAVSLGSLKASGSLRASRKHMPLGSFNPPGVSGRGGMPYTAAQSTSAAPAGPPPPSNEPVIEIEGQGLSTKLQAELAAAIEAAVQQCSSTGGLYEDAQFPPEASSLSTSTDWAPGSLVVSWRRPSEIAPSGEPKLFKSSWQTGSVHPGRIGDGWLCEALNVISGDMEVCEQIFVDVSHGDKGFYAVRLFEDDPNSDDDWHVVLVDDRLPCGEDGLPCFGRCEEPDVFWMCIIEKAIAKHYGSYAGMEGPKGSRGEALELLTGGRAAHPASPLLGGDAGELWEKLMEAQRTKYVVGVRCPANSAAAGKATEMGLVPGRTYCLVSAGDVIGGKLMKLRGFYSDPEWKGKWSDHDSAWTNQMRQMLNYQDVKDGSFWINFDDFNKYFSELDFVRMADDRWTRLTVKSRWMDETAGGGPAYITWRNNYQWLLHISRPTRITFQLTAVSSKGSKLANHALGLVVARGNIDEDSKRRKLLLRDTSEIVLNVDPAFSRRISAETLLEPSHTPYVVVPYLQGPGEESAFSLVLLSDDRDDDGKLDFSFEPVRPAPHGDWHILTSRNYWAHSTRIPGEIGFDENPQLRFRFSGPQGAKAHVFIFVETIGVQTDMRLQAGVQSSPRYPAVGLVLVPSAAEGERFQHLPPKAVHATPQARDGIWLEAHLDVGDVSHLVIPYLGAGGIRGCGSRESRFE</sequence>